<evidence type="ECO:0000259" key="5">
    <source>
        <dbReference type="Pfam" id="PF00535"/>
    </source>
</evidence>
<dbReference type="PANTHER" id="PTHR43630:SF1">
    <property type="entry name" value="POLY-BETA-1,6-N-ACETYL-D-GLUCOSAMINE SYNTHASE"/>
    <property type="match status" value="1"/>
</dbReference>
<evidence type="ECO:0000256" key="3">
    <source>
        <dbReference type="ARBA" id="ARBA00022679"/>
    </source>
</evidence>
<comment type="similarity">
    <text evidence="1">Belongs to the glycosyltransferase 2 family.</text>
</comment>
<evidence type="ECO:0000256" key="1">
    <source>
        <dbReference type="ARBA" id="ARBA00006739"/>
    </source>
</evidence>
<dbReference type="Gene3D" id="3.90.550.10">
    <property type="entry name" value="Spore Coat Polysaccharide Biosynthesis Protein SpsA, Chain A"/>
    <property type="match status" value="1"/>
</dbReference>
<gene>
    <name evidence="6" type="ORF">H3232_07130</name>
</gene>
<keyword evidence="2" id="KW-0328">Glycosyltransferase</keyword>
<comment type="caution">
    <text evidence="6">The sequence shown here is derived from an EMBL/GenBank/DDBJ whole genome shotgun (WGS) entry which is preliminary data.</text>
</comment>
<dbReference type="RefSeq" id="WP_182023509.1">
    <property type="nucleotide sequence ID" value="NZ_JACGAM010000012.1"/>
</dbReference>
<evidence type="ECO:0000256" key="4">
    <source>
        <dbReference type="SAM" id="Phobius"/>
    </source>
</evidence>
<sequence length="388" mass="45781">MIFLYVIFVLSMFIIFWAMIGYPVSLIFLKKTFFKNKYTKKDYDYLPTVTVMIVAHNEEKVIKEKLENVIMNDYPSERIKYLISSDNSNDLTNNIVRDFIISHPMLNMELYEARERKGKTNAQNEAQKLVNTEILIMTDANSLFRENAIRELISTFVSEDIYYVCGNLVYVNEHTSMSSTSESTYWNLDLEMRRIESSIQTITAGNGSIYACRNKEYIDLDPIQSHDGNFPRLFALQGKKAKFNPDAIAYEKAGETIEDEYKRKVRMNRGILRNILPNIQILNAFKYKWYTYFYLGHRTSRYLLWLSQILLFSLSLLIGLENQYFLVIFVMQIIFYLIGFLDRKYQWPYKSTNLISYYCITIFAQIHGVYNILTGKVKPFWEKAESTR</sequence>
<dbReference type="EMBL" id="JACGAN010000011">
    <property type="protein sequence ID" value="MBA5746956.1"/>
    <property type="molecule type" value="Genomic_DNA"/>
</dbReference>
<organism evidence="6 7">
    <name type="scientific">Aerococcus urinaeequi</name>
    <dbReference type="NCBI Taxonomy" id="51665"/>
    <lineage>
        <taxon>Bacteria</taxon>
        <taxon>Bacillati</taxon>
        <taxon>Bacillota</taxon>
        <taxon>Bacilli</taxon>
        <taxon>Lactobacillales</taxon>
        <taxon>Aerococcaceae</taxon>
        <taxon>Aerococcus</taxon>
    </lineage>
</organism>
<evidence type="ECO:0000313" key="6">
    <source>
        <dbReference type="EMBL" id="MBA5746956.1"/>
    </source>
</evidence>
<dbReference type="Pfam" id="PF00535">
    <property type="entry name" value="Glycos_transf_2"/>
    <property type="match status" value="1"/>
</dbReference>
<dbReference type="InterPro" id="IPR029044">
    <property type="entry name" value="Nucleotide-diphossugar_trans"/>
</dbReference>
<evidence type="ECO:0000313" key="7">
    <source>
        <dbReference type="Proteomes" id="UP000540056"/>
    </source>
</evidence>
<feature type="transmembrane region" description="Helical" evidence="4">
    <location>
        <begin position="302"/>
        <end position="318"/>
    </location>
</feature>
<accession>A0ABR5ZZ50</accession>
<feature type="transmembrane region" description="Helical" evidence="4">
    <location>
        <begin position="324"/>
        <end position="342"/>
    </location>
</feature>
<keyword evidence="4" id="KW-0812">Transmembrane</keyword>
<protein>
    <submittedName>
        <fullName evidence="6">Glycosyltransferase</fullName>
    </submittedName>
</protein>
<name>A0ABR5ZZ50_9LACT</name>
<dbReference type="PANTHER" id="PTHR43630">
    <property type="entry name" value="POLY-BETA-1,6-N-ACETYL-D-GLUCOSAMINE SYNTHASE"/>
    <property type="match status" value="1"/>
</dbReference>
<evidence type="ECO:0000256" key="2">
    <source>
        <dbReference type="ARBA" id="ARBA00022676"/>
    </source>
</evidence>
<feature type="domain" description="Glycosyltransferase 2-like" evidence="5">
    <location>
        <begin position="50"/>
        <end position="186"/>
    </location>
</feature>
<keyword evidence="4" id="KW-1133">Transmembrane helix</keyword>
<keyword evidence="3" id="KW-0808">Transferase</keyword>
<feature type="transmembrane region" description="Helical" evidence="4">
    <location>
        <begin position="354"/>
        <end position="373"/>
    </location>
</feature>
<proteinExistence type="inferred from homology"/>
<reference evidence="6 7" key="1">
    <citation type="submission" date="2020-07" db="EMBL/GenBank/DDBJ databases">
        <title>Draft Genome Sequences of Lactobacillales Isolated from the International Space Station.</title>
        <authorList>
            <person name="Bharadwaj A.R."/>
            <person name="Singh N.K."/>
            <person name="Wood J.M."/>
            <person name="Debieu M."/>
            <person name="O'Hara N.B."/>
            <person name="Karouia F."/>
            <person name="Mason C.E."/>
            <person name="Venkateswaran K."/>
        </authorList>
    </citation>
    <scope>NUCLEOTIDE SEQUENCE [LARGE SCALE GENOMIC DNA]</scope>
    <source>
        <strain evidence="6 7">151250015-1-258-55</strain>
    </source>
</reference>
<dbReference type="SUPFAM" id="SSF53448">
    <property type="entry name" value="Nucleotide-diphospho-sugar transferases"/>
    <property type="match status" value="1"/>
</dbReference>
<keyword evidence="7" id="KW-1185">Reference proteome</keyword>
<keyword evidence="4" id="KW-0472">Membrane</keyword>
<feature type="transmembrane region" description="Helical" evidence="4">
    <location>
        <begin position="6"/>
        <end position="29"/>
    </location>
</feature>
<dbReference type="Proteomes" id="UP000540056">
    <property type="component" value="Unassembled WGS sequence"/>
</dbReference>
<dbReference type="InterPro" id="IPR001173">
    <property type="entry name" value="Glyco_trans_2-like"/>
</dbReference>